<dbReference type="GO" id="GO:0004308">
    <property type="term" value="F:exo-alpha-sialidase activity"/>
    <property type="evidence" value="ECO:0007669"/>
    <property type="project" value="UniProtKB-EC"/>
</dbReference>
<dbReference type="AlphaFoldDB" id="A0A0J0B100"/>
<dbReference type="Gene3D" id="2.40.220.10">
    <property type="entry name" value="Intramolecular Trans-sialidase, Domain 3"/>
    <property type="match status" value="1"/>
</dbReference>
<dbReference type="CDD" id="cd15482">
    <property type="entry name" value="Sialidase_non-viral"/>
    <property type="match status" value="1"/>
</dbReference>
<proteinExistence type="inferred from homology"/>
<evidence type="ECO:0000256" key="7">
    <source>
        <dbReference type="ARBA" id="ARBA00023295"/>
    </source>
</evidence>
<gene>
    <name evidence="10" type="ORF">EB18_01606</name>
</gene>
<name>A0A0J0B100_9ENTE</name>
<dbReference type="Proteomes" id="UP000252800">
    <property type="component" value="Unassembled WGS sequence"/>
</dbReference>
<evidence type="ECO:0000259" key="9">
    <source>
        <dbReference type="Pfam" id="PF13088"/>
    </source>
</evidence>
<reference evidence="10 11" key="1">
    <citation type="submission" date="2015-06" db="EMBL/GenBank/DDBJ databases">
        <title>The Genome Sequence of Enterococcus cecorum 170AEA1.</title>
        <authorList>
            <consortium name="The Broad Institute Genomics Platform"/>
            <consortium name="The Broad Institute Genome Sequencing Center for Infectious Disease"/>
            <person name="Earl A.M."/>
            <person name="Van Tyne D."/>
            <person name="Lebreton F."/>
            <person name="Saavedra J.T."/>
            <person name="Gilmore M.S."/>
            <person name="Manson McGuire A."/>
            <person name="Clock S."/>
            <person name="Crupain M."/>
            <person name="Rangan U."/>
            <person name="Young S."/>
            <person name="Abouelleil A."/>
            <person name="Cao P."/>
            <person name="Chapman S.B."/>
            <person name="Griggs A."/>
            <person name="Priest M."/>
            <person name="Shea T."/>
            <person name="Wortman J."/>
            <person name="Nusbaum C."/>
            <person name="Birren B."/>
        </authorList>
    </citation>
    <scope>NUCLEOTIDE SEQUENCE [LARGE SCALE GENOMIC DNA]</scope>
    <source>
        <strain evidence="10 11">170AEA1</strain>
    </source>
</reference>
<dbReference type="SUPFAM" id="SSF50939">
    <property type="entry name" value="Sialidases"/>
    <property type="match status" value="1"/>
</dbReference>
<feature type="domain" description="Sialidase" evidence="9">
    <location>
        <begin position="457"/>
        <end position="660"/>
    </location>
</feature>
<evidence type="ECO:0000259" key="8">
    <source>
        <dbReference type="Pfam" id="PF02973"/>
    </source>
</evidence>
<dbReference type="Pfam" id="PF02973">
    <property type="entry name" value="Sialidase"/>
    <property type="match status" value="1"/>
</dbReference>
<keyword evidence="7" id="KW-0326">Glycosidase</keyword>
<dbReference type="EMBL" id="LEOY01000012">
    <property type="protein sequence ID" value="RBR28989.1"/>
    <property type="molecule type" value="Genomic_DNA"/>
</dbReference>
<sequence>MINKIHKFAGVAIISGVLLTGLSYSFVNTDKIVYATSELSPNYQSGPYILNNTGIDISDQVLNKIQGDNQSIVLNFESSSPNSLQAIFGISNSNSGYRNNYFDIFMRNSGEIGVEIRDAQKGVNYLFARPASLWGIHKGNAVENTVVFTANATEKTYEMYVDGKCIFSKKVEVFIPINGITGQNNAMIGAVNREGSQAFTMNGKVNQLQIFNRVLTSSEISEHFSRENKKLIFQSGDTTNANYFRIPTLYTLNNGRVLSSVDARYGGTHDSRSKINIATSYSDDNGLTWSNPIFAMKFNDYEEQLIEWPREGNAKNLQISGSASFIDSAIVQDDKGKVVLLADVMPAGIGNNNANRSDSGFKEVNGKYYLKLKKNGESSYQYTVRENGVVYNDSTNQPTNYQVNEKYEVLENGHPLTVEQYSVKFDANSNLQEYHNGKQVPMNVFYKDSIFKVVPTNYIGMTSSSDSGESWKEFKLLPPFLGVNHNATYLSPGQGLALSNKNRLIFATYTSGQLTYLVSDDGGNTFTKRSAPVPFTNATAEAQMIELREGVIRTFFRTTTGKIAYMTSYDNGDTWSGVSYLDMISQTSYGTQVSVIKYSQKIDGKDAVILSSPNSTAGRKGGQLWVGLINADDSIDWRYHYNVDLPNYGYSYSALTELPNQHIGLFFEKYDSWSRNELHLSNVVQYVDLEITDLLK</sequence>
<keyword evidence="5" id="KW-0677">Repeat</keyword>
<dbReference type="InterPro" id="IPR036278">
    <property type="entry name" value="Sialidase_sf"/>
</dbReference>
<organism evidence="10 11">
    <name type="scientific">Enterococcus cecorum</name>
    <dbReference type="NCBI Taxonomy" id="44008"/>
    <lineage>
        <taxon>Bacteria</taxon>
        <taxon>Bacillati</taxon>
        <taxon>Bacillota</taxon>
        <taxon>Bacilli</taxon>
        <taxon>Lactobacillales</taxon>
        <taxon>Enterococcaceae</taxon>
        <taxon>Enterococcus</taxon>
    </lineage>
</organism>
<comment type="similarity">
    <text evidence="2">Belongs to the glycosyl hydrolase 33 family.</text>
</comment>
<dbReference type="PANTHER" id="PTHR10628:SF30">
    <property type="entry name" value="EXO-ALPHA-SIALIDASE"/>
    <property type="match status" value="1"/>
</dbReference>
<dbReference type="InterPro" id="IPR004124">
    <property type="entry name" value="Glyco_hydro_33_N"/>
</dbReference>
<dbReference type="SUPFAM" id="SSF49899">
    <property type="entry name" value="Concanavalin A-like lectins/glucanases"/>
    <property type="match status" value="1"/>
</dbReference>
<dbReference type="GeneID" id="60872820"/>
<dbReference type="InterPro" id="IPR026856">
    <property type="entry name" value="Sialidase_fam"/>
</dbReference>
<comment type="catalytic activity">
    <reaction evidence="1">
        <text>Hydrolysis of alpha-(2-&gt;3)-, alpha-(2-&gt;6)-, alpha-(2-&gt;8)- glycosidic linkages of terminal sialic acid residues in oligosaccharides, glycoproteins, glycolipids, colominic acid and synthetic substrates.</text>
        <dbReference type="EC" id="3.2.1.18"/>
    </reaction>
</comment>
<dbReference type="PANTHER" id="PTHR10628">
    <property type="entry name" value="SIALIDASE"/>
    <property type="match status" value="1"/>
</dbReference>
<evidence type="ECO:0000256" key="6">
    <source>
        <dbReference type="ARBA" id="ARBA00022801"/>
    </source>
</evidence>
<feature type="domain" description="Glycoside hydrolase family 33 N-terminal" evidence="8">
    <location>
        <begin position="44"/>
        <end position="223"/>
    </location>
</feature>
<dbReference type="Pfam" id="PF13088">
    <property type="entry name" value="BNR_2"/>
    <property type="match status" value="1"/>
</dbReference>
<dbReference type="EC" id="3.2.1.18" evidence="3"/>
<dbReference type="InterPro" id="IPR023364">
    <property type="entry name" value="Trans_sialidase_dom3"/>
</dbReference>
<accession>A0A0J0B100</accession>
<dbReference type="GO" id="GO:0016020">
    <property type="term" value="C:membrane"/>
    <property type="evidence" value="ECO:0007669"/>
    <property type="project" value="TreeGrafter"/>
</dbReference>
<dbReference type="Gene3D" id="2.120.10.10">
    <property type="match status" value="1"/>
</dbReference>
<keyword evidence="4" id="KW-0732">Signal</keyword>
<dbReference type="GO" id="GO:0006689">
    <property type="term" value="P:ganglioside catabolic process"/>
    <property type="evidence" value="ECO:0007669"/>
    <property type="project" value="TreeGrafter"/>
</dbReference>
<keyword evidence="6" id="KW-0378">Hydrolase</keyword>
<dbReference type="Gene3D" id="2.60.120.200">
    <property type="match status" value="1"/>
</dbReference>
<dbReference type="GO" id="GO:0005737">
    <property type="term" value="C:cytoplasm"/>
    <property type="evidence" value="ECO:0007669"/>
    <property type="project" value="TreeGrafter"/>
</dbReference>
<evidence type="ECO:0000256" key="3">
    <source>
        <dbReference type="ARBA" id="ARBA00012733"/>
    </source>
</evidence>
<evidence type="ECO:0000313" key="11">
    <source>
        <dbReference type="Proteomes" id="UP000252800"/>
    </source>
</evidence>
<evidence type="ECO:0000256" key="5">
    <source>
        <dbReference type="ARBA" id="ARBA00022737"/>
    </source>
</evidence>
<dbReference type="InterPro" id="IPR013320">
    <property type="entry name" value="ConA-like_dom_sf"/>
</dbReference>
<evidence type="ECO:0000256" key="4">
    <source>
        <dbReference type="ARBA" id="ARBA00022729"/>
    </source>
</evidence>
<evidence type="ECO:0000313" key="10">
    <source>
        <dbReference type="EMBL" id="RBR28989.1"/>
    </source>
</evidence>
<dbReference type="InterPro" id="IPR011040">
    <property type="entry name" value="Sialidase"/>
</dbReference>
<comment type="caution">
    <text evidence="10">The sequence shown here is derived from an EMBL/GenBank/DDBJ whole genome shotgun (WGS) entry which is preliminary data.</text>
</comment>
<protein>
    <recommendedName>
        <fullName evidence="3">exo-alpha-sialidase</fullName>
        <ecNumber evidence="3">3.2.1.18</ecNumber>
    </recommendedName>
</protein>
<dbReference type="RefSeq" id="WP_016250561.1">
    <property type="nucleotide sequence ID" value="NZ_CP010060.1"/>
</dbReference>
<evidence type="ECO:0000256" key="1">
    <source>
        <dbReference type="ARBA" id="ARBA00000427"/>
    </source>
</evidence>
<evidence type="ECO:0000256" key="2">
    <source>
        <dbReference type="ARBA" id="ARBA00009348"/>
    </source>
</evidence>
<dbReference type="GO" id="GO:0009313">
    <property type="term" value="P:oligosaccharide catabolic process"/>
    <property type="evidence" value="ECO:0007669"/>
    <property type="project" value="TreeGrafter"/>
</dbReference>